<dbReference type="InterPro" id="IPR020903">
    <property type="entry name" value="ENaC_CS"/>
</dbReference>
<keyword evidence="9 13" id="KW-0472">Membrane</keyword>
<organism evidence="14 15">
    <name type="scientific">Orchesella cincta</name>
    <name type="common">Springtail</name>
    <name type="synonym">Podura cincta</name>
    <dbReference type="NCBI Taxonomy" id="48709"/>
    <lineage>
        <taxon>Eukaryota</taxon>
        <taxon>Metazoa</taxon>
        <taxon>Ecdysozoa</taxon>
        <taxon>Arthropoda</taxon>
        <taxon>Hexapoda</taxon>
        <taxon>Collembola</taxon>
        <taxon>Entomobryomorpha</taxon>
        <taxon>Entomobryoidea</taxon>
        <taxon>Orchesellidae</taxon>
        <taxon>Orchesellinae</taxon>
        <taxon>Orchesella</taxon>
    </lineage>
</organism>
<evidence type="ECO:0000256" key="12">
    <source>
        <dbReference type="RuleBase" id="RU000679"/>
    </source>
</evidence>
<evidence type="ECO:0000313" key="14">
    <source>
        <dbReference type="EMBL" id="ODM87487.1"/>
    </source>
</evidence>
<sequence>MKGCLYQLDSLKSIVMDFPSVLDVNKEIFINVHPDVAFADPDIRYLKSESRQCYFGKEKKLKLYTPYTRSNCFDECISDQILEKCDCAFFHMPRDEGVRATKLRFTKQYICAHCLPLCEDITYRFETTSAGLQNTSKLWQDPYLEVKVPEWANHSLSLVHIFFGTDAVVPKLRYGTTDLIANTGGILGLCLGFSALSAAELVYFVSVRALWKYFRGRKSNGVRE</sequence>
<keyword evidence="15" id="KW-1185">Reference proteome</keyword>
<keyword evidence="11 12" id="KW-0407">Ion channel</keyword>
<comment type="caution">
    <text evidence="14">The sequence shown here is derived from an EMBL/GenBank/DDBJ whole genome shotgun (WGS) entry which is preliminary data.</text>
</comment>
<dbReference type="InterPro" id="IPR001873">
    <property type="entry name" value="ENaC"/>
</dbReference>
<comment type="similarity">
    <text evidence="2 12">Belongs to the amiloride-sensitive sodium channel (TC 1.A.6) family.</text>
</comment>
<keyword evidence="7" id="KW-0915">Sodium</keyword>
<accession>A0A1D2M3D5</accession>
<reference evidence="14 15" key="1">
    <citation type="journal article" date="2016" name="Genome Biol. Evol.">
        <title>Gene Family Evolution Reflects Adaptation to Soil Environmental Stressors in the Genome of the Collembolan Orchesella cincta.</title>
        <authorList>
            <person name="Faddeeva-Vakhrusheva A."/>
            <person name="Derks M.F."/>
            <person name="Anvar S.Y."/>
            <person name="Agamennone V."/>
            <person name="Suring W."/>
            <person name="Smit S."/>
            <person name="van Straalen N.M."/>
            <person name="Roelofs D."/>
        </authorList>
    </citation>
    <scope>NUCLEOTIDE SEQUENCE [LARGE SCALE GENOMIC DNA]</scope>
    <source>
        <tissue evidence="14">Mixed pool</tissue>
    </source>
</reference>
<dbReference type="OMA" id="LCNCTNF"/>
<dbReference type="Proteomes" id="UP000094527">
    <property type="component" value="Unassembled WGS sequence"/>
</dbReference>
<gene>
    <name evidence="14" type="ORF">Ocin01_19195</name>
</gene>
<evidence type="ECO:0000313" key="15">
    <source>
        <dbReference type="Proteomes" id="UP000094527"/>
    </source>
</evidence>
<feature type="transmembrane region" description="Helical" evidence="13">
    <location>
        <begin position="186"/>
        <end position="211"/>
    </location>
</feature>
<evidence type="ECO:0000256" key="3">
    <source>
        <dbReference type="ARBA" id="ARBA00022448"/>
    </source>
</evidence>
<keyword evidence="4 12" id="KW-0894">Sodium channel</keyword>
<dbReference type="Gene3D" id="1.10.287.820">
    <property type="entry name" value="Acid-sensing ion channel domain"/>
    <property type="match status" value="1"/>
</dbReference>
<dbReference type="PANTHER" id="PTHR11690:SF288">
    <property type="entry name" value="AMILORIDE-SENSITIVE NA+ CHANNEL-RELATED"/>
    <property type="match status" value="1"/>
</dbReference>
<keyword evidence="6 13" id="KW-1133">Transmembrane helix</keyword>
<dbReference type="GO" id="GO:0005886">
    <property type="term" value="C:plasma membrane"/>
    <property type="evidence" value="ECO:0007669"/>
    <property type="project" value="TreeGrafter"/>
</dbReference>
<dbReference type="PANTHER" id="PTHR11690">
    <property type="entry name" value="AMILORIDE-SENSITIVE SODIUM CHANNEL-RELATED"/>
    <property type="match status" value="1"/>
</dbReference>
<evidence type="ECO:0000256" key="11">
    <source>
        <dbReference type="ARBA" id="ARBA00023303"/>
    </source>
</evidence>
<dbReference type="Gene3D" id="1.10.287.770">
    <property type="entry name" value="YojJ-like"/>
    <property type="match status" value="1"/>
</dbReference>
<keyword evidence="5 12" id="KW-0812">Transmembrane</keyword>
<proteinExistence type="inferred from homology"/>
<evidence type="ECO:0000256" key="4">
    <source>
        <dbReference type="ARBA" id="ARBA00022461"/>
    </source>
</evidence>
<evidence type="ECO:0000256" key="13">
    <source>
        <dbReference type="SAM" id="Phobius"/>
    </source>
</evidence>
<dbReference type="AlphaFoldDB" id="A0A1D2M3D5"/>
<evidence type="ECO:0000256" key="1">
    <source>
        <dbReference type="ARBA" id="ARBA00004141"/>
    </source>
</evidence>
<dbReference type="OrthoDB" id="6021021at2759"/>
<evidence type="ECO:0000256" key="6">
    <source>
        <dbReference type="ARBA" id="ARBA00022989"/>
    </source>
</evidence>
<evidence type="ECO:0000256" key="5">
    <source>
        <dbReference type="ARBA" id="ARBA00022692"/>
    </source>
</evidence>
<dbReference type="STRING" id="48709.A0A1D2M3D5"/>
<protein>
    <submittedName>
        <fullName evidence="14">Pickpocket protein 28</fullName>
    </submittedName>
</protein>
<evidence type="ECO:0000256" key="9">
    <source>
        <dbReference type="ARBA" id="ARBA00023136"/>
    </source>
</evidence>
<keyword evidence="10 12" id="KW-0739">Sodium transport</keyword>
<dbReference type="GO" id="GO:0015280">
    <property type="term" value="F:ligand-gated sodium channel activity"/>
    <property type="evidence" value="ECO:0007669"/>
    <property type="project" value="TreeGrafter"/>
</dbReference>
<comment type="subcellular location">
    <subcellularLocation>
        <location evidence="1">Membrane</location>
        <topology evidence="1">Multi-pass membrane protein</topology>
    </subcellularLocation>
</comment>
<evidence type="ECO:0000256" key="7">
    <source>
        <dbReference type="ARBA" id="ARBA00023053"/>
    </source>
</evidence>
<evidence type="ECO:0000256" key="2">
    <source>
        <dbReference type="ARBA" id="ARBA00007193"/>
    </source>
</evidence>
<dbReference type="PROSITE" id="PS01206">
    <property type="entry name" value="ASC"/>
    <property type="match status" value="1"/>
</dbReference>
<evidence type="ECO:0000256" key="10">
    <source>
        <dbReference type="ARBA" id="ARBA00023201"/>
    </source>
</evidence>
<evidence type="ECO:0000256" key="8">
    <source>
        <dbReference type="ARBA" id="ARBA00023065"/>
    </source>
</evidence>
<name>A0A1D2M3D5_ORCCI</name>
<dbReference type="EMBL" id="LJIJ01005177">
    <property type="protein sequence ID" value="ODM87487.1"/>
    <property type="molecule type" value="Genomic_DNA"/>
</dbReference>
<dbReference type="Pfam" id="PF00858">
    <property type="entry name" value="ASC"/>
    <property type="match status" value="1"/>
</dbReference>
<keyword evidence="8 12" id="KW-0406">Ion transport</keyword>
<keyword evidence="3 12" id="KW-0813">Transport</keyword>